<dbReference type="PATRIC" id="fig|1345695.3.peg.2878"/>
<organism evidence="1 2">
    <name type="scientific">Clostridium saccharobutylicum DSM 13864</name>
    <dbReference type="NCBI Taxonomy" id="1345695"/>
    <lineage>
        <taxon>Bacteria</taxon>
        <taxon>Bacillati</taxon>
        <taxon>Bacillota</taxon>
        <taxon>Clostridia</taxon>
        <taxon>Eubacteriales</taxon>
        <taxon>Clostridiaceae</taxon>
        <taxon>Clostridium</taxon>
    </lineage>
</organism>
<proteinExistence type="predicted"/>
<dbReference type="InterPro" id="IPR012347">
    <property type="entry name" value="Ferritin-like"/>
</dbReference>
<dbReference type="eggNOG" id="ENOG5032TUJ">
    <property type="taxonomic scope" value="Bacteria"/>
</dbReference>
<sequence>MWNNTCITQNLGGDIMEENYLGPNETMQIHEMLNFKTICMTTSKMMEGVVFDQDLKALLEKDVQQSIAEISSLQGLLKKAPKIR</sequence>
<keyword evidence="2" id="KW-1185">Reference proteome</keyword>
<dbReference type="KEGG" id="csb:CLSA_c28970"/>
<dbReference type="Gene3D" id="1.20.1260.10">
    <property type="match status" value="1"/>
</dbReference>
<protein>
    <recommendedName>
        <fullName evidence="3">Spore coat protein</fullName>
    </recommendedName>
</protein>
<reference evidence="1 2" key="1">
    <citation type="journal article" date="2013" name="Genome Announc.">
        <title>Complete Genome Sequence of the Solvent Producer Clostridium saccharobutylicum NCP262 (DSM 13864).</title>
        <authorList>
            <person name="Poehlein A."/>
            <person name="Hartwich K."/>
            <person name="Krabben P."/>
            <person name="Ehrenreich A."/>
            <person name="Liebl W."/>
            <person name="Durre P."/>
            <person name="Gottschalk G."/>
            <person name="Daniel R."/>
        </authorList>
    </citation>
    <scope>NUCLEOTIDE SEQUENCE [LARGE SCALE GENOMIC DNA]</scope>
    <source>
        <strain evidence="1">DSM 13864</strain>
    </source>
</reference>
<dbReference type="Proteomes" id="UP000017118">
    <property type="component" value="Chromosome"/>
</dbReference>
<dbReference type="AlphaFoldDB" id="U5MSV6"/>
<dbReference type="HOGENOM" id="CLU_191305_0_0_9"/>
<accession>U5MSV6</accession>
<gene>
    <name evidence="1" type="ORF">CLSA_c28970</name>
</gene>
<name>U5MSV6_CLOSA</name>
<evidence type="ECO:0008006" key="3">
    <source>
        <dbReference type="Google" id="ProtNLM"/>
    </source>
</evidence>
<dbReference type="EMBL" id="CP006721">
    <property type="protein sequence ID" value="AGX43864.1"/>
    <property type="molecule type" value="Genomic_DNA"/>
</dbReference>
<evidence type="ECO:0000313" key="1">
    <source>
        <dbReference type="EMBL" id="AGX43864.1"/>
    </source>
</evidence>
<evidence type="ECO:0000313" key="2">
    <source>
        <dbReference type="Proteomes" id="UP000017118"/>
    </source>
</evidence>